<dbReference type="GO" id="GO:0009228">
    <property type="term" value="P:thiamine biosynthetic process"/>
    <property type="evidence" value="ECO:0007669"/>
    <property type="project" value="UniProtKB-KW"/>
</dbReference>
<comment type="pathway">
    <text evidence="2">Cofactor biosynthesis; thiamine diphosphate biosynthesis; thiamine phosphate from 4-amino-2-methyl-5-diphosphomethylpyrimidine and 4-methyl-5-(2-phosphoethyl)-thiazole: step 1/1.</text>
</comment>
<dbReference type="InterPro" id="IPR036206">
    <property type="entry name" value="ThiamineP_synth_sf"/>
</dbReference>
<protein>
    <recommendedName>
        <fullName evidence="3">thiamine phosphate synthase</fullName>
        <ecNumber evidence="3">2.5.1.3</ecNumber>
    </recommendedName>
</protein>
<evidence type="ECO:0000259" key="15">
    <source>
        <dbReference type="Pfam" id="PF02581"/>
    </source>
</evidence>
<keyword evidence="11" id="KW-0511">Multifunctional enzyme</keyword>
<keyword evidence="4" id="KW-0808">Transferase</keyword>
<dbReference type="PANTHER" id="PTHR20858">
    <property type="entry name" value="PHOSPHOMETHYLPYRIMIDINE KINASE"/>
    <property type="match status" value="1"/>
</dbReference>
<keyword evidence="9" id="KW-0460">Magnesium</keyword>
<evidence type="ECO:0000256" key="13">
    <source>
        <dbReference type="ARBA" id="ARBA00047851"/>
    </source>
</evidence>
<dbReference type="InterPro" id="IPR029056">
    <property type="entry name" value="Ribokinase-like"/>
</dbReference>
<evidence type="ECO:0000256" key="6">
    <source>
        <dbReference type="ARBA" id="ARBA00022741"/>
    </source>
</evidence>
<dbReference type="Gene3D" id="3.40.1190.20">
    <property type="match status" value="1"/>
</dbReference>
<accession>A0A7R9A8I5</accession>
<feature type="domain" description="Pyridoxamine kinase/Phosphomethylpyrimidine kinase" evidence="16">
    <location>
        <begin position="16"/>
        <end position="243"/>
    </location>
</feature>
<dbReference type="GO" id="GO:0008972">
    <property type="term" value="F:phosphomethylpyrimidine kinase activity"/>
    <property type="evidence" value="ECO:0007669"/>
    <property type="project" value="InterPro"/>
</dbReference>
<dbReference type="PANTHER" id="PTHR20858:SF17">
    <property type="entry name" value="HYDROXYMETHYLPYRIMIDINE_PHOSPHOMETHYLPYRIMIDINE KINASE THI20-RELATED"/>
    <property type="match status" value="1"/>
</dbReference>
<dbReference type="EMBL" id="CAJPEV010002272">
    <property type="protein sequence ID" value="CAG0896363.1"/>
    <property type="molecule type" value="Genomic_DNA"/>
</dbReference>
<dbReference type="GO" id="GO:0005524">
    <property type="term" value="F:ATP binding"/>
    <property type="evidence" value="ECO:0007669"/>
    <property type="project" value="UniProtKB-KW"/>
</dbReference>
<evidence type="ECO:0000256" key="12">
    <source>
        <dbReference type="ARBA" id="ARBA00047334"/>
    </source>
</evidence>
<keyword evidence="8" id="KW-0067">ATP-binding</keyword>
<dbReference type="CDD" id="cd00564">
    <property type="entry name" value="TMP_TenI"/>
    <property type="match status" value="1"/>
</dbReference>
<dbReference type="InterPro" id="IPR004399">
    <property type="entry name" value="HMP/HMP-P_kinase_dom"/>
</dbReference>
<evidence type="ECO:0000256" key="7">
    <source>
        <dbReference type="ARBA" id="ARBA00022777"/>
    </source>
</evidence>
<keyword evidence="6" id="KW-0547">Nucleotide-binding</keyword>
<dbReference type="GO" id="GO:0008902">
    <property type="term" value="F:hydroxymethylpyrimidine kinase activity"/>
    <property type="evidence" value="ECO:0007669"/>
    <property type="project" value="TreeGrafter"/>
</dbReference>
<dbReference type="InterPro" id="IPR034291">
    <property type="entry name" value="TMP_synthase"/>
</dbReference>
<dbReference type="GO" id="GO:0009229">
    <property type="term" value="P:thiamine diphosphate biosynthetic process"/>
    <property type="evidence" value="ECO:0007669"/>
    <property type="project" value="UniProtKB-UniPathway"/>
</dbReference>
<evidence type="ECO:0000256" key="2">
    <source>
        <dbReference type="ARBA" id="ARBA00005165"/>
    </source>
</evidence>
<dbReference type="OrthoDB" id="10028886at2759"/>
<dbReference type="InterPro" id="IPR013749">
    <property type="entry name" value="PM/HMP-P_kinase-1"/>
</dbReference>
<dbReference type="NCBIfam" id="TIGR00693">
    <property type="entry name" value="thiE"/>
    <property type="match status" value="1"/>
</dbReference>
<evidence type="ECO:0000313" key="17">
    <source>
        <dbReference type="EMBL" id="CAD7249407.1"/>
    </source>
</evidence>
<dbReference type="GO" id="GO:0005829">
    <property type="term" value="C:cytosol"/>
    <property type="evidence" value="ECO:0007669"/>
    <property type="project" value="TreeGrafter"/>
</dbReference>
<dbReference type="Proteomes" id="UP000677054">
    <property type="component" value="Unassembled WGS sequence"/>
</dbReference>
<comment type="cofactor">
    <cofactor evidence="1">
        <name>Mg(2+)</name>
        <dbReference type="ChEBI" id="CHEBI:18420"/>
    </cofactor>
</comment>
<dbReference type="EMBL" id="LR901789">
    <property type="protein sequence ID" value="CAD7249407.1"/>
    <property type="molecule type" value="Genomic_DNA"/>
</dbReference>
<evidence type="ECO:0000259" key="16">
    <source>
        <dbReference type="Pfam" id="PF08543"/>
    </source>
</evidence>
<dbReference type="Pfam" id="PF08543">
    <property type="entry name" value="Phos_pyr_kin"/>
    <property type="match status" value="1"/>
</dbReference>
<evidence type="ECO:0000256" key="8">
    <source>
        <dbReference type="ARBA" id="ARBA00022840"/>
    </source>
</evidence>
<dbReference type="CDD" id="cd01169">
    <property type="entry name" value="HMPP_kinase"/>
    <property type="match status" value="1"/>
</dbReference>
<dbReference type="GO" id="GO:0046872">
    <property type="term" value="F:metal ion binding"/>
    <property type="evidence" value="ECO:0007669"/>
    <property type="project" value="UniProtKB-KW"/>
</dbReference>
<dbReference type="GO" id="GO:0004789">
    <property type="term" value="F:thiamine-phosphate diphosphorylase activity"/>
    <property type="evidence" value="ECO:0007669"/>
    <property type="project" value="UniProtKB-EC"/>
</dbReference>
<dbReference type="Gene3D" id="3.20.20.70">
    <property type="entry name" value="Aldolase class I"/>
    <property type="match status" value="1"/>
</dbReference>
<evidence type="ECO:0000256" key="10">
    <source>
        <dbReference type="ARBA" id="ARBA00022977"/>
    </source>
</evidence>
<dbReference type="Pfam" id="PF02581">
    <property type="entry name" value="TMP-TENI"/>
    <property type="match status" value="1"/>
</dbReference>
<dbReference type="InterPro" id="IPR022998">
    <property type="entry name" value="ThiamineP_synth_TenI"/>
</dbReference>
<organism evidence="17">
    <name type="scientific">Darwinula stevensoni</name>
    <dbReference type="NCBI Taxonomy" id="69355"/>
    <lineage>
        <taxon>Eukaryota</taxon>
        <taxon>Metazoa</taxon>
        <taxon>Ecdysozoa</taxon>
        <taxon>Arthropoda</taxon>
        <taxon>Crustacea</taxon>
        <taxon>Oligostraca</taxon>
        <taxon>Ostracoda</taxon>
        <taxon>Podocopa</taxon>
        <taxon>Podocopida</taxon>
        <taxon>Darwinulocopina</taxon>
        <taxon>Darwinuloidea</taxon>
        <taxon>Darwinulidae</taxon>
        <taxon>Darwinula</taxon>
    </lineage>
</organism>
<evidence type="ECO:0000256" key="1">
    <source>
        <dbReference type="ARBA" id="ARBA00001946"/>
    </source>
</evidence>
<dbReference type="HAMAP" id="MF_00097">
    <property type="entry name" value="TMP_synthase"/>
    <property type="match status" value="1"/>
</dbReference>
<dbReference type="AlphaFoldDB" id="A0A7R9A8I5"/>
<proteinExistence type="inferred from homology"/>
<keyword evidence="5" id="KW-0479">Metal-binding</keyword>
<sequence length="446" mass="47202">MANPSPPCVLTFAGTDPSSGAGLQADILTFASIGCHPLSVVTAITAQDTVGVEGVLAMDAEWVNDQARAILEDVQISAFKLGLLGSVENIAVIAEIMADYPDVPLLIDPTLTSGRGDDLSNDEMMEAMTTLLFPQATLITPNSLEARRLAFADSDNEIAHTSLDESAARLLAMGSEYVLITGTHERTLEVTNTLYGENQLIKSYQWERLVGSYHGSGCTLTSAIAACLAHGLTMEEAVAEAQEQKISGLYAITPDIENTNLLLAKVEAALQGGANVLQYRNKLASHKLKTQQARALLPLCRQYNVPLIINDSVKLCLTLDADGVHLGADDGNLAEVRARIGDDKILGASCYNRFDLALSAQQAGVDYVAFGACFASGTKPNAVVASLNLFRQAQTQLAVPTVAIGGITLENASQVIQAGACAIAVINALFATVDVKTTSEKFTQLF</sequence>
<dbReference type="InterPro" id="IPR013785">
    <property type="entry name" value="Aldolase_TIM"/>
</dbReference>
<dbReference type="SUPFAM" id="SSF53613">
    <property type="entry name" value="Ribokinase-like"/>
    <property type="match status" value="1"/>
</dbReference>
<gene>
    <name evidence="17" type="ORF">DSTB1V02_LOCUS9204</name>
</gene>
<dbReference type="UniPathway" id="UPA00060">
    <property type="reaction ID" value="UER00141"/>
</dbReference>
<comment type="catalytic activity">
    <reaction evidence="13">
        <text>2-(2-carboxy-4-methylthiazol-5-yl)ethyl phosphate + 4-amino-2-methyl-5-(diphosphooxymethyl)pyrimidine + 2 H(+) = thiamine phosphate + CO2 + diphosphate</text>
        <dbReference type="Rhea" id="RHEA:47848"/>
        <dbReference type="ChEBI" id="CHEBI:15378"/>
        <dbReference type="ChEBI" id="CHEBI:16526"/>
        <dbReference type="ChEBI" id="CHEBI:33019"/>
        <dbReference type="ChEBI" id="CHEBI:37575"/>
        <dbReference type="ChEBI" id="CHEBI:57841"/>
        <dbReference type="ChEBI" id="CHEBI:62890"/>
        <dbReference type="EC" id="2.5.1.3"/>
    </reaction>
</comment>
<dbReference type="SUPFAM" id="SSF51391">
    <property type="entry name" value="Thiamin phosphate synthase"/>
    <property type="match status" value="1"/>
</dbReference>
<name>A0A7R9A8I5_9CRUS</name>
<feature type="domain" description="Thiamine phosphate synthase/TenI" evidence="15">
    <location>
        <begin position="249"/>
        <end position="429"/>
    </location>
</feature>
<evidence type="ECO:0000256" key="5">
    <source>
        <dbReference type="ARBA" id="ARBA00022723"/>
    </source>
</evidence>
<evidence type="ECO:0000256" key="11">
    <source>
        <dbReference type="ARBA" id="ARBA00023268"/>
    </source>
</evidence>
<evidence type="ECO:0000313" key="18">
    <source>
        <dbReference type="Proteomes" id="UP000677054"/>
    </source>
</evidence>
<dbReference type="EC" id="2.5.1.3" evidence="3"/>
<evidence type="ECO:0000256" key="4">
    <source>
        <dbReference type="ARBA" id="ARBA00022679"/>
    </source>
</evidence>
<evidence type="ECO:0000256" key="3">
    <source>
        <dbReference type="ARBA" id="ARBA00012830"/>
    </source>
</evidence>
<comment type="catalytic activity">
    <reaction evidence="12">
        <text>4-methyl-5-(2-phosphooxyethyl)-thiazole + 4-amino-2-methyl-5-(diphosphooxymethyl)pyrimidine + H(+) = thiamine phosphate + diphosphate</text>
        <dbReference type="Rhea" id="RHEA:22328"/>
        <dbReference type="ChEBI" id="CHEBI:15378"/>
        <dbReference type="ChEBI" id="CHEBI:33019"/>
        <dbReference type="ChEBI" id="CHEBI:37575"/>
        <dbReference type="ChEBI" id="CHEBI:57841"/>
        <dbReference type="ChEBI" id="CHEBI:58296"/>
        <dbReference type="EC" id="2.5.1.3"/>
    </reaction>
</comment>
<evidence type="ECO:0000256" key="14">
    <source>
        <dbReference type="ARBA" id="ARBA00047883"/>
    </source>
</evidence>
<reference evidence="17" key="1">
    <citation type="submission" date="2020-11" db="EMBL/GenBank/DDBJ databases">
        <authorList>
            <person name="Tran Van P."/>
        </authorList>
    </citation>
    <scope>NUCLEOTIDE SEQUENCE</scope>
</reference>
<comment type="catalytic activity">
    <reaction evidence="14">
        <text>2-[(2R,5Z)-2-carboxy-4-methylthiazol-5(2H)-ylidene]ethyl phosphate + 4-amino-2-methyl-5-(diphosphooxymethyl)pyrimidine + 2 H(+) = thiamine phosphate + CO2 + diphosphate</text>
        <dbReference type="Rhea" id="RHEA:47844"/>
        <dbReference type="ChEBI" id="CHEBI:15378"/>
        <dbReference type="ChEBI" id="CHEBI:16526"/>
        <dbReference type="ChEBI" id="CHEBI:33019"/>
        <dbReference type="ChEBI" id="CHEBI:37575"/>
        <dbReference type="ChEBI" id="CHEBI:57841"/>
        <dbReference type="ChEBI" id="CHEBI:62899"/>
        <dbReference type="EC" id="2.5.1.3"/>
    </reaction>
</comment>
<keyword evidence="10" id="KW-0784">Thiamine biosynthesis</keyword>
<keyword evidence="18" id="KW-1185">Reference proteome</keyword>
<evidence type="ECO:0000256" key="9">
    <source>
        <dbReference type="ARBA" id="ARBA00022842"/>
    </source>
</evidence>
<keyword evidence="7" id="KW-0418">Kinase</keyword>
<feature type="non-terminal residue" evidence="17">
    <location>
        <position position="1"/>
    </location>
</feature>